<feature type="region of interest" description="Disordered" evidence="1">
    <location>
        <begin position="91"/>
        <end position="110"/>
    </location>
</feature>
<sequence>MFNKNQCLYRRFCTLFISFYQSICKPIEDEDIGYQVITIVGPQMNRSRYSSIVVYLMSGYSSVASTPKEGSILQLAKTPLTKTACLRDNTKFSGDGKSAQQENKNQWHIS</sequence>
<organism evidence="2">
    <name type="scientific">Opuntia streptacantha</name>
    <name type="common">Prickly pear cactus</name>
    <name type="synonym">Opuntia cardona</name>
    <dbReference type="NCBI Taxonomy" id="393608"/>
    <lineage>
        <taxon>Eukaryota</taxon>
        <taxon>Viridiplantae</taxon>
        <taxon>Streptophyta</taxon>
        <taxon>Embryophyta</taxon>
        <taxon>Tracheophyta</taxon>
        <taxon>Spermatophyta</taxon>
        <taxon>Magnoliopsida</taxon>
        <taxon>eudicotyledons</taxon>
        <taxon>Gunneridae</taxon>
        <taxon>Pentapetalae</taxon>
        <taxon>Caryophyllales</taxon>
        <taxon>Cactineae</taxon>
        <taxon>Cactaceae</taxon>
        <taxon>Opuntioideae</taxon>
        <taxon>Opuntia</taxon>
    </lineage>
</organism>
<evidence type="ECO:0000256" key="1">
    <source>
        <dbReference type="SAM" id="MobiDB-lite"/>
    </source>
</evidence>
<reference evidence="2" key="1">
    <citation type="journal article" date="2013" name="J. Plant Res.">
        <title>Effect of fungi and light on seed germination of three Opuntia species from semiarid lands of central Mexico.</title>
        <authorList>
            <person name="Delgado-Sanchez P."/>
            <person name="Jimenez-Bremont J.F."/>
            <person name="Guerrero-Gonzalez Mde L."/>
            <person name="Flores J."/>
        </authorList>
    </citation>
    <scope>NUCLEOTIDE SEQUENCE</scope>
    <source>
        <tissue evidence="2">Cladode</tissue>
    </source>
</reference>
<reference evidence="2" key="2">
    <citation type="submission" date="2020-07" db="EMBL/GenBank/DDBJ databases">
        <authorList>
            <person name="Vera ALvarez R."/>
            <person name="Arias-Moreno D.M."/>
            <person name="Jimenez-Jacinto V."/>
            <person name="Jimenez-Bremont J.F."/>
            <person name="Swaminathan K."/>
            <person name="Moose S.P."/>
            <person name="Guerrero-Gonzalez M.L."/>
            <person name="Marino-Ramirez L."/>
            <person name="Landsman D."/>
            <person name="Rodriguez-Kessler M."/>
            <person name="Delgado-Sanchez P."/>
        </authorList>
    </citation>
    <scope>NUCLEOTIDE SEQUENCE</scope>
    <source>
        <tissue evidence="2">Cladode</tissue>
    </source>
</reference>
<dbReference type="AlphaFoldDB" id="A0A7C9CLY8"/>
<dbReference type="EMBL" id="GISG01021969">
    <property type="protein sequence ID" value="MBA4618764.1"/>
    <property type="molecule type" value="Transcribed_RNA"/>
</dbReference>
<proteinExistence type="predicted"/>
<accession>A0A7C9CLY8</accession>
<protein>
    <submittedName>
        <fullName evidence="2">Uncharacterized protein</fullName>
    </submittedName>
</protein>
<name>A0A7C9CLY8_OPUST</name>
<evidence type="ECO:0000313" key="2">
    <source>
        <dbReference type="EMBL" id="MBA4618764.1"/>
    </source>
</evidence>
<feature type="compositionally biased region" description="Polar residues" evidence="1">
    <location>
        <begin position="98"/>
        <end position="110"/>
    </location>
</feature>